<dbReference type="OrthoDB" id="439808at2759"/>
<organism evidence="6 7">
    <name type="scientific">Plasmodium inui San Antonio 1</name>
    <dbReference type="NCBI Taxonomy" id="1237626"/>
    <lineage>
        <taxon>Eukaryota</taxon>
        <taxon>Sar</taxon>
        <taxon>Alveolata</taxon>
        <taxon>Apicomplexa</taxon>
        <taxon>Aconoidasida</taxon>
        <taxon>Haemosporida</taxon>
        <taxon>Plasmodiidae</taxon>
        <taxon>Plasmodium</taxon>
        <taxon>Plasmodium (Plasmodium)</taxon>
    </lineage>
</organism>
<feature type="compositionally biased region" description="Basic and acidic residues" evidence="5">
    <location>
        <begin position="135"/>
        <end position="152"/>
    </location>
</feature>
<dbReference type="PANTHER" id="PTHR11265:SF0">
    <property type="entry name" value="12S RRNA N4-METHYLCYTIDINE METHYLTRANSFERASE"/>
    <property type="match status" value="1"/>
</dbReference>
<dbReference type="EMBL" id="KI965474">
    <property type="protein sequence ID" value="EUD66078.1"/>
    <property type="molecule type" value="Genomic_DNA"/>
</dbReference>
<dbReference type="Pfam" id="PF01795">
    <property type="entry name" value="Methyltransf_5"/>
    <property type="match status" value="2"/>
</dbReference>
<dbReference type="InterPro" id="IPR029063">
    <property type="entry name" value="SAM-dependent_MTases_sf"/>
</dbReference>
<sequence length="542" mass="61892">MGVWKTGVLKKYFKKMIMIATLTNLSFRLGRTLQLLLEGGALIRGGRCSHVPSSHGRSVVNSNRHPAQFATNEEGESQDEAEANILDSSYVYHIPVLADEVVRYLRGDDPREDNTEGSHSEGQPIEGQRTGGETTEEHHIEERHIEEHHTDGVESPGEARPPSFFISSRRERKEEKGEGTTLRRKMKNGKNPNGGTQQRGAFSKPLSSTYLSRLSPKQNIPGEYYIDATLGGGGHTLEMLKKLGPTSKVIAIDKDIESIYYNKEKLKCYIDVNKLTMIHGDYRHIIHLLHRYGLPLFGSYSGILLDLGVSTHQLRCGRRGFSYKHNSPLDMTMDRYTDEEYARMCRESAERSGGASKEDCQYDEANQIKRVNWESPQTVPKKRIGEILNTYSLQQLRFIMHTYGQEKKASKIAKKIVQWRKSSGTITTTYQLRDIVLSTCRQNYKANQKVLSRVFQSFRIYINDEMKALREFLLSSYKLLRGGKRLVVISYHSLEYKCVEMFVHGRKNLWEKVNDVDITPSEGELKVNKSARSAKMLVFEKI</sequence>
<accession>W7A468</accession>
<evidence type="ECO:0000313" key="6">
    <source>
        <dbReference type="EMBL" id="EUD66078.1"/>
    </source>
</evidence>
<dbReference type="SUPFAM" id="SSF53335">
    <property type="entry name" value="S-adenosyl-L-methionine-dependent methyltransferases"/>
    <property type="match status" value="1"/>
</dbReference>
<evidence type="ECO:0000256" key="2">
    <source>
        <dbReference type="ARBA" id="ARBA00022603"/>
    </source>
</evidence>
<evidence type="ECO:0000256" key="1">
    <source>
        <dbReference type="ARBA" id="ARBA00010396"/>
    </source>
</evidence>
<feature type="compositionally biased region" description="Basic and acidic residues" evidence="5">
    <location>
        <begin position="168"/>
        <end position="178"/>
    </location>
</feature>
<dbReference type="Proteomes" id="UP000030640">
    <property type="component" value="Unassembled WGS sequence"/>
</dbReference>
<protein>
    <submittedName>
        <fullName evidence="6">16S rRNA (-N4)-methyltransferase</fullName>
    </submittedName>
</protein>
<dbReference type="PANTHER" id="PTHR11265">
    <property type="entry name" value="S-ADENOSYL-METHYLTRANSFERASE MRAW"/>
    <property type="match status" value="1"/>
</dbReference>
<keyword evidence="2 6" id="KW-0489">Methyltransferase</keyword>
<dbReference type="InterPro" id="IPR002903">
    <property type="entry name" value="RsmH"/>
</dbReference>
<dbReference type="GO" id="GO:0070475">
    <property type="term" value="P:rRNA base methylation"/>
    <property type="evidence" value="ECO:0007669"/>
    <property type="project" value="TreeGrafter"/>
</dbReference>
<keyword evidence="4" id="KW-0949">S-adenosyl-L-methionine</keyword>
<proteinExistence type="inferred from homology"/>
<dbReference type="RefSeq" id="XP_008817362.1">
    <property type="nucleotide sequence ID" value="XM_008819140.1"/>
</dbReference>
<name>W7A468_9APIC</name>
<comment type="similarity">
    <text evidence="1">Belongs to the methyltransferase superfamily. RsmH family.</text>
</comment>
<dbReference type="GO" id="GO:0071424">
    <property type="term" value="F:rRNA (cytosine-N4-)-methyltransferase activity"/>
    <property type="evidence" value="ECO:0007669"/>
    <property type="project" value="TreeGrafter"/>
</dbReference>
<evidence type="ECO:0000256" key="3">
    <source>
        <dbReference type="ARBA" id="ARBA00022679"/>
    </source>
</evidence>
<dbReference type="GeneID" id="20038822"/>
<feature type="compositionally biased region" description="Polar residues" evidence="5">
    <location>
        <begin position="190"/>
        <end position="205"/>
    </location>
</feature>
<dbReference type="VEuPathDB" id="PlasmoDB:C922_03548"/>
<dbReference type="SUPFAM" id="SSF81799">
    <property type="entry name" value="Putative methyltransferase TM0872, insert domain"/>
    <property type="match status" value="1"/>
</dbReference>
<evidence type="ECO:0000256" key="5">
    <source>
        <dbReference type="SAM" id="MobiDB-lite"/>
    </source>
</evidence>
<feature type="region of interest" description="Disordered" evidence="5">
    <location>
        <begin position="108"/>
        <end position="205"/>
    </location>
</feature>
<dbReference type="HAMAP" id="MF_01007">
    <property type="entry name" value="16SrRNA_methyltr_H"/>
    <property type="match status" value="1"/>
</dbReference>
<evidence type="ECO:0000313" key="7">
    <source>
        <dbReference type="Proteomes" id="UP000030640"/>
    </source>
</evidence>
<dbReference type="InterPro" id="IPR023397">
    <property type="entry name" value="SAM-dep_MeTrfase_MraW_recog"/>
</dbReference>
<keyword evidence="7" id="KW-1185">Reference proteome</keyword>
<dbReference type="AlphaFoldDB" id="W7A468"/>
<keyword evidence="3 6" id="KW-0808">Transferase</keyword>
<dbReference type="Gene3D" id="3.40.50.150">
    <property type="entry name" value="Vaccinia Virus protein VP39"/>
    <property type="match status" value="2"/>
</dbReference>
<evidence type="ECO:0000256" key="4">
    <source>
        <dbReference type="ARBA" id="ARBA00022691"/>
    </source>
</evidence>
<feature type="compositionally biased region" description="Basic and acidic residues" evidence="5">
    <location>
        <begin position="108"/>
        <end position="119"/>
    </location>
</feature>
<gene>
    <name evidence="6" type="ORF">C922_03548</name>
</gene>
<reference evidence="6 7" key="1">
    <citation type="submission" date="2013-02" db="EMBL/GenBank/DDBJ databases">
        <title>The Genome Sequence of Plasmodium inui San Antonio 1.</title>
        <authorList>
            <consortium name="The Broad Institute Genome Sequencing Platform"/>
            <consortium name="The Broad Institute Genome Sequencing Center for Infectious Disease"/>
            <person name="Neafsey D."/>
            <person name="Cheeseman I."/>
            <person name="Volkman S."/>
            <person name="Adams J."/>
            <person name="Walker B."/>
            <person name="Young S.K."/>
            <person name="Zeng Q."/>
            <person name="Gargeya S."/>
            <person name="Fitzgerald M."/>
            <person name="Haas B."/>
            <person name="Abouelleil A."/>
            <person name="Alvarado L."/>
            <person name="Arachchi H.M."/>
            <person name="Berlin A.M."/>
            <person name="Chapman S.B."/>
            <person name="Dewar J."/>
            <person name="Goldberg J."/>
            <person name="Griggs A."/>
            <person name="Gujja S."/>
            <person name="Hansen M."/>
            <person name="Howarth C."/>
            <person name="Imamovic A."/>
            <person name="Larimer J."/>
            <person name="McCowan C."/>
            <person name="Murphy C."/>
            <person name="Neiman D."/>
            <person name="Pearson M."/>
            <person name="Priest M."/>
            <person name="Roberts A."/>
            <person name="Saif S."/>
            <person name="Shea T."/>
            <person name="Sisk P."/>
            <person name="Sykes S."/>
            <person name="Wortman J."/>
            <person name="Nusbaum C."/>
            <person name="Birren B."/>
        </authorList>
    </citation>
    <scope>NUCLEOTIDE SEQUENCE [LARGE SCALE GENOMIC DNA]</scope>
    <source>
        <strain evidence="6 7">San Antonio 1</strain>
    </source>
</reference>